<proteinExistence type="predicted"/>
<gene>
    <name evidence="1" type="ORF">Ddye_010404</name>
</gene>
<accession>A0AAD9XDL2</accession>
<protein>
    <submittedName>
        <fullName evidence="1">Uncharacterized protein</fullName>
    </submittedName>
</protein>
<organism evidence="1 2">
    <name type="scientific">Dipteronia dyeriana</name>
    <dbReference type="NCBI Taxonomy" id="168575"/>
    <lineage>
        <taxon>Eukaryota</taxon>
        <taxon>Viridiplantae</taxon>
        <taxon>Streptophyta</taxon>
        <taxon>Embryophyta</taxon>
        <taxon>Tracheophyta</taxon>
        <taxon>Spermatophyta</taxon>
        <taxon>Magnoliopsida</taxon>
        <taxon>eudicotyledons</taxon>
        <taxon>Gunneridae</taxon>
        <taxon>Pentapetalae</taxon>
        <taxon>rosids</taxon>
        <taxon>malvids</taxon>
        <taxon>Sapindales</taxon>
        <taxon>Sapindaceae</taxon>
        <taxon>Hippocastanoideae</taxon>
        <taxon>Acereae</taxon>
        <taxon>Dipteronia</taxon>
    </lineage>
</organism>
<evidence type="ECO:0000313" key="2">
    <source>
        <dbReference type="Proteomes" id="UP001280121"/>
    </source>
</evidence>
<name>A0AAD9XDL2_9ROSI</name>
<comment type="caution">
    <text evidence="1">The sequence shown here is derived from an EMBL/GenBank/DDBJ whole genome shotgun (WGS) entry which is preliminary data.</text>
</comment>
<dbReference type="Proteomes" id="UP001280121">
    <property type="component" value="Unassembled WGS sequence"/>
</dbReference>
<dbReference type="EMBL" id="JANJYI010000003">
    <property type="protein sequence ID" value="KAK2657352.1"/>
    <property type="molecule type" value="Genomic_DNA"/>
</dbReference>
<sequence length="72" mass="8087">MPPSSGEDHVDMTESTGLTNVKATPLQVLVTPRLDPKFYFTTEPPQLLSISDLISQNYKDVGDIIHNYSYFI</sequence>
<evidence type="ECO:0000313" key="1">
    <source>
        <dbReference type="EMBL" id="KAK2657352.1"/>
    </source>
</evidence>
<dbReference type="AlphaFoldDB" id="A0AAD9XDL2"/>
<keyword evidence="2" id="KW-1185">Reference proteome</keyword>
<reference evidence="1" key="1">
    <citation type="journal article" date="2023" name="Plant J.">
        <title>Genome sequences and population genomics provide insights into the demographic history, inbreeding, and mutation load of two 'living fossil' tree species of Dipteronia.</title>
        <authorList>
            <person name="Feng Y."/>
            <person name="Comes H.P."/>
            <person name="Chen J."/>
            <person name="Zhu S."/>
            <person name="Lu R."/>
            <person name="Zhang X."/>
            <person name="Li P."/>
            <person name="Qiu J."/>
            <person name="Olsen K.M."/>
            <person name="Qiu Y."/>
        </authorList>
    </citation>
    <scope>NUCLEOTIDE SEQUENCE</scope>
    <source>
        <strain evidence="1">KIB01</strain>
    </source>
</reference>